<dbReference type="Pfam" id="PF02613">
    <property type="entry name" value="Nitrate_red_del"/>
    <property type="match status" value="1"/>
</dbReference>
<organism evidence="2 3">
    <name type="scientific">Crossiella equi</name>
    <dbReference type="NCBI Taxonomy" id="130796"/>
    <lineage>
        <taxon>Bacteria</taxon>
        <taxon>Bacillati</taxon>
        <taxon>Actinomycetota</taxon>
        <taxon>Actinomycetes</taxon>
        <taxon>Pseudonocardiales</taxon>
        <taxon>Pseudonocardiaceae</taxon>
        <taxon>Crossiella</taxon>
    </lineage>
</organism>
<dbReference type="Gene3D" id="1.10.3480.10">
    <property type="entry name" value="TorD-like"/>
    <property type="match status" value="1"/>
</dbReference>
<evidence type="ECO:0000313" key="3">
    <source>
        <dbReference type="Proteomes" id="UP001519363"/>
    </source>
</evidence>
<protein>
    <submittedName>
        <fullName evidence="2">Nitrate reductase delta subunit</fullName>
    </submittedName>
</protein>
<gene>
    <name evidence="2" type="ORF">JOF53_007845</name>
</gene>
<dbReference type="InterPro" id="IPR003765">
    <property type="entry name" value="NO3_reductase_chaperone_NarJ"/>
</dbReference>
<dbReference type="RefSeq" id="WP_086787844.1">
    <property type="nucleotide sequence ID" value="NZ_JAGIOO010000001.1"/>
</dbReference>
<evidence type="ECO:0000313" key="2">
    <source>
        <dbReference type="EMBL" id="MBP2478973.1"/>
    </source>
</evidence>
<reference evidence="2 3" key="1">
    <citation type="submission" date="2021-03" db="EMBL/GenBank/DDBJ databases">
        <title>Sequencing the genomes of 1000 actinobacteria strains.</title>
        <authorList>
            <person name="Klenk H.-P."/>
        </authorList>
    </citation>
    <scope>NUCLEOTIDE SEQUENCE [LARGE SCALE GENOMIC DNA]</scope>
    <source>
        <strain evidence="2 3">DSM 44580</strain>
    </source>
</reference>
<keyword evidence="3" id="KW-1185">Reference proteome</keyword>
<dbReference type="Proteomes" id="UP001519363">
    <property type="component" value="Unassembled WGS sequence"/>
</dbReference>
<comment type="caution">
    <text evidence="2">The sequence shown here is derived from an EMBL/GenBank/DDBJ whole genome shotgun (WGS) entry which is preliminary data.</text>
</comment>
<dbReference type="SUPFAM" id="SSF89155">
    <property type="entry name" value="TorD-like"/>
    <property type="match status" value="1"/>
</dbReference>
<keyword evidence="1" id="KW-0534">Nitrate assimilation</keyword>
<dbReference type="PANTHER" id="PTHR43680">
    <property type="entry name" value="NITRATE REDUCTASE MOLYBDENUM COFACTOR ASSEMBLY CHAPERONE"/>
    <property type="match status" value="1"/>
</dbReference>
<proteinExistence type="predicted"/>
<dbReference type="EMBL" id="JAGIOO010000001">
    <property type="protein sequence ID" value="MBP2478973.1"/>
    <property type="molecule type" value="Genomic_DNA"/>
</dbReference>
<dbReference type="InterPro" id="IPR036411">
    <property type="entry name" value="TorD-like_sf"/>
</dbReference>
<dbReference type="InterPro" id="IPR020945">
    <property type="entry name" value="DMSO/NO3_reduct_chaperone"/>
</dbReference>
<sequence length="204" mass="22133">MRSRQVRLLHRLAGECFQWPDEPLFERLPLLGEAAGELPPAPRAAVLDLLAALADRGPVAAGQHYVELFDTKPGRCLHLTWYTDGDTRRRGGSLAGLKQTFRQHGFALAESELPDFLPVLLEFAALAEKPGQGLLGEFRPALVRLHEALSTEDAAYGGLLNAVLLTIPVPRKGVRAAQPTPLVEQVGVAPVLLGYPTTRPGVLR</sequence>
<dbReference type="NCBIfam" id="TIGR00684">
    <property type="entry name" value="narJ"/>
    <property type="match status" value="1"/>
</dbReference>
<dbReference type="PANTHER" id="PTHR43680:SF2">
    <property type="entry name" value="NITRATE REDUCTASE MOLYBDENUM COFACTOR ASSEMBLY CHAPERONE NARJ"/>
    <property type="match status" value="1"/>
</dbReference>
<name>A0ABS5AQX4_9PSEU</name>
<accession>A0ABS5AQX4</accession>
<evidence type="ECO:0000256" key="1">
    <source>
        <dbReference type="ARBA" id="ARBA00023063"/>
    </source>
</evidence>